<comment type="caution">
    <text evidence="2">The sequence shown here is derived from an EMBL/GenBank/DDBJ whole genome shotgun (WGS) entry which is preliminary data.</text>
</comment>
<dbReference type="Pfam" id="PF01243">
    <property type="entry name" value="PNPOx_N"/>
    <property type="match status" value="1"/>
</dbReference>
<dbReference type="InterPro" id="IPR011576">
    <property type="entry name" value="Pyridox_Oxase_N"/>
</dbReference>
<dbReference type="OrthoDB" id="115989at2"/>
<dbReference type="EMBL" id="BLIV01000006">
    <property type="protein sequence ID" value="GFE51282.1"/>
    <property type="molecule type" value="Genomic_DNA"/>
</dbReference>
<dbReference type="Proteomes" id="UP000436522">
    <property type="component" value="Unassembled WGS sequence"/>
</dbReference>
<dbReference type="SUPFAM" id="SSF50475">
    <property type="entry name" value="FMN-binding split barrel"/>
    <property type="match status" value="1"/>
</dbReference>
<evidence type="ECO:0000313" key="2">
    <source>
        <dbReference type="EMBL" id="GFE51282.1"/>
    </source>
</evidence>
<gene>
    <name evidence="2" type="ORF">So717_30350</name>
</gene>
<feature type="domain" description="Pyridoxamine 5'-phosphate oxidase N-terminal" evidence="1">
    <location>
        <begin position="10"/>
        <end position="106"/>
    </location>
</feature>
<dbReference type="Gene3D" id="2.30.110.10">
    <property type="entry name" value="Electron Transport, Fmn-binding Protein, Chain A"/>
    <property type="match status" value="1"/>
</dbReference>
<organism evidence="2 3">
    <name type="scientific">Roseobacter cerasinus</name>
    <dbReference type="NCBI Taxonomy" id="2602289"/>
    <lineage>
        <taxon>Bacteria</taxon>
        <taxon>Pseudomonadati</taxon>
        <taxon>Pseudomonadota</taxon>
        <taxon>Alphaproteobacteria</taxon>
        <taxon>Rhodobacterales</taxon>
        <taxon>Roseobacteraceae</taxon>
        <taxon>Roseobacter</taxon>
    </lineage>
</organism>
<sequence>MGQQFDQLSEVLTRFIEAQHIFFVGTAGPQGRVNISPKGMDSLRVMSPNRIVWRNLTGSGNETAGHLAQINRMTLMWCGFEAKPMILRTYGSARTLHPRDADFAELNALFPASPGARQVYDMLIDLVQSSCGYAVPFMDYVEDREVLKGWAEQKGPDGVSDYWTTRNQQTIDGAPTYVTEPGT</sequence>
<accession>A0A640VUD7</accession>
<protein>
    <submittedName>
        <fullName evidence="2">Pyridoxamine 5'-phosphate oxidase</fullName>
    </submittedName>
</protein>
<dbReference type="InterPro" id="IPR012349">
    <property type="entry name" value="Split_barrel_FMN-bd"/>
</dbReference>
<dbReference type="AlphaFoldDB" id="A0A640VUD7"/>
<keyword evidence="3" id="KW-1185">Reference proteome</keyword>
<name>A0A640VUD7_9RHOB</name>
<evidence type="ECO:0000313" key="3">
    <source>
        <dbReference type="Proteomes" id="UP000436522"/>
    </source>
</evidence>
<dbReference type="PANTHER" id="PTHR39336:SF1">
    <property type="entry name" value="PYRIDOXAMINE PHOSPHATE OXIDASE FAMILY PROTEIN (AFU_ORTHOLOGUE AFUA_6G11440)"/>
    <property type="match status" value="1"/>
</dbReference>
<dbReference type="RefSeq" id="WP_159978861.1">
    <property type="nucleotide sequence ID" value="NZ_BLIV01000006.1"/>
</dbReference>
<dbReference type="PANTHER" id="PTHR39336">
    <property type="entry name" value="PYRIDOXAMINE PHOSPHATE OXIDASE FAMILY PROTEIN (AFU_ORTHOLOGUE AFUA_6G11440)"/>
    <property type="match status" value="1"/>
</dbReference>
<reference evidence="2 3" key="1">
    <citation type="submission" date="2019-12" db="EMBL/GenBank/DDBJ databases">
        <title>Roseobacter cerasinus sp. nov., isolated from seawater around aquaculture.</title>
        <authorList>
            <person name="Muramatsu S."/>
            <person name="Takabe Y."/>
            <person name="Mori K."/>
            <person name="Takaichi S."/>
            <person name="Hanada S."/>
        </authorList>
    </citation>
    <scope>NUCLEOTIDE SEQUENCE [LARGE SCALE GENOMIC DNA]</scope>
    <source>
        <strain evidence="2 3">AI77</strain>
    </source>
</reference>
<proteinExistence type="predicted"/>
<evidence type="ECO:0000259" key="1">
    <source>
        <dbReference type="Pfam" id="PF01243"/>
    </source>
</evidence>